<organism evidence="2 3">
    <name type="scientific">Pyricularia grisea</name>
    <name type="common">Crabgrass-specific blast fungus</name>
    <name type="synonym">Magnaporthe grisea</name>
    <dbReference type="NCBI Taxonomy" id="148305"/>
    <lineage>
        <taxon>Eukaryota</taxon>
        <taxon>Fungi</taxon>
        <taxon>Dikarya</taxon>
        <taxon>Ascomycota</taxon>
        <taxon>Pezizomycotina</taxon>
        <taxon>Sordariomycetes</taxon>
        <taxon>Sordariomycetidae</taxon>
        <taxon>Magnaporthales</taxon>
        <taxon>Pyriculariaceae</taxon>
        <taxon>Pyricularia</taxon>
    </lineage>
</organism>
<dbReference type="RefSeq" id="XP_030984681.1">
    <property type="nucleotide sequence ID" value="XM_031123727.1"/>
</dbReference>
<dbReference type="Proteomes" id="UP000515153">
    <property type="component" value="Unplaced"/>
</dbReference>
<name>A0A6P8BC13_PYRGI</name>
<reference evidence="3" key="1">
    <citation type="journal article" date="2019" name="Mol. Biol. Evol.">
        <title>Blast fungal genomes show frequent chromosomal changes, gene gains and losses, and effector gene turnover.</title>
        <authorList>
            <person name="Gomez Luciano L.B."/>
            <person name="Jason Tsai I."/>
            <person name="Chuma I."/>
            <person name="Tosa Y."/>
            <person name="Chen Y.H."/>
            <person name="Li J.Y."/>
            <person name="Li M.Y."/>
            <person name="Jade Lu M.Y."/>
            <person name="Nakayashiki H."/>
            <person name="Li W.H."/>
        </authorList>
    </citation>
    <scope>NUCLEOTIDE SEQUENCE</scope>
    <source>
        <strain evidence="3">NI907</strain>
    </source>
</reference>
<feature type="region of interest" description="Disordered" evidence="1">
    <location>
        <begin position="39"/>
        <end position="78"/>
    </location>
</feature>
<accession>A0A6P8BC13</accession>
<evidence type="ECO:0000313" key="2">
    <source>
        <dbReference type="Proteomes" id="UP000515153"/>
    </source>
</evidence>
<reference evidence="3" key="3">
    <citation type="submission" date="2025-08" db="UniProtKB">
        <authorList>
            <consortium name="RefSeq"/>
        </authorList>
    </citation>
    <scope>IDENTIFICATION</scope>
    <source>
        <strain evidence="3">NI907</strain>
    </source>
</reference>
<sequence length="78" mass="8510">MTATLLGLEGPHLSATEGVQTKSVIQRRFHAVITKSKREEVIPDRRRPKIAKQQTRLACQKGPVPNTDSKTVASGAAF</sequence>
<keyword evidence="2" id="KW-1185">Reference proteome</keyword>
<evidence type="ECO:0000256" key="1">
    <source>
        <dbReference type="SAM" id="MobiDB-lite"/>
    </source>
</evidence>
<dbReference type="KEGG" id="pgri:PgNI_03673"/>
<dbReference type="AlphaFoldDB" id="A0A6P8BC13"/>
<gene>
    <name evidence="3" type="ORF">PgNI_03673</name>
</gene>
<proteinExistence type="predicted"/>
<evidence type="ECO:0000313" key="3">
    <source>
        <dbReference type="RefSeq" id="XP_030984681.1"/>
    </source>
</evidence>
<dbReference type="GeneID" id="41958636"/>
<reference evidence="3" key="2">
    <citation type="submission" date="2019-10" db="EMBL/GenBank/DDBJ databases">
        <authorList>
            <consortium name="NCBI Genome Project"/>
        </authorList>
    </citation>
    <scope>NUCLEOTIDE SEQUENCE</scope>
    <source>
        <strain evidence="3">NI907</strain>
    </source>
</reference>
<protein>
    <submittedName>
        <fullName evidence="3">Uncharacterized protein</fullName>
    </submittedName>
</protein>